<name>A0AAD5PJD2_9FUNG</name>
<dbReference type="Pfam" id="PF24981">
    <property type="entry name" value="Beta-prop_ATRN-LZTR1"/>
    <property type="match status" value="1"/>
</dbReference>
<feature type="domain" description="Attractin/MKLN-like beta-propeller" evidence="4">
    <location>
        <begin position="33"/>
        <end position="284"/>
    </location>
</feature>
<keyword evidence="6" id="KW-1185">Reference proteome</keyword>
<comment type="caution">
    <text evidence="5">The sequence shown here is derived from an EMBL/GenBank/DDBJ whole genome shotgun (WGS) entry which is preliminary data.</text>
</comment>
<reference evidence="5" key="1">
    <citation type="journal article" date="2022" name="IScience">
        <title>Evolution of zygomycete secretomes and the origins of terrestrial fungal ecologies.</title>
        <authorList>
            <person name="Chang Y."/>
            <person name="Wang Y."/>
            <person name="Mondo S."/>
            <person name="Ahrendt S."/>
            <person name="Andreopoulos W."/>
            <person name="Barry K."/>
            <person name="Beard J."/>
            <person name="Benny G.L."/>
            <person name="Blankenship S."/>
            <person name="Bonito G."/>
            <person name="Cuomo C."/>
            <person name="Desiro A."/>
            <person name="Gervers K.A."/>
            <person name="Hundley H."/>
            <person name="Kuo A."/>
            <person name="LaButti K."/>
            <person name="Lang B.F."/>
            <person name="Lipzen A."/>
            <person name="O'Donnell K."/>
            <person name="Pangilinan J."/>
            <person name="Reynolds N."/>
            <person name="Sandor L."/>
            <person name="Smith M.E."/>
            <person name="Tsang A."/>
            <person name="Grigoriev I.V."/>
            <person name="Stajich J.E."/>
            <person name="Spatafora J.W."/>
        </authorList>
    </citation>
    <scope>NUCLEOTIDE SEQUENCE</scope>
    <source>
        <strain evidence="5">RSA 2281</strain>
    </source>
</reference>
<evidence type="ECO:0000313" key="6">
    <source>
        <dbReference type="Proteomes" id="UP001209540"/>
    </source>
</evidence>
<feature type="chain" id="PRO_5041990512" description="Attractin/MKLN-like beta-propeller domain-containing protein" evidence="3">
    <location>
        <begin position="19"/>
        <end position="415"/>
    </location>
</feature>
<evidence type="ECO:0000256" key="1">
    <source>
        <dbReference type="ARBA" id="ARBA00022441"/>
    </source>
</evidence>
<dbReference type="Gene3D" id="2.120.10.80">
    <property type="entry name" value="Kelch-type beta propeller"/>
    <property type="match status" value="2"/>
</dbReference>
<dbReference type="EMBL" id="JAIXMP010000002">
    <property type="protein sequence ID" value="KAI9276646.1"/>
    <property type="molecule type" value="Genomic_DNA"/>
</dbReference>
<dbReference type="InterPro" id="IPR015915">
    <property type="entry name" value="Kelch-typ_b-propeller"/>
</dbReference>
<dbReference type="PANTHER" id="PTHR46093">
    <property type="entry name" value="ACYL-COA-BINDING DOMAIN-CONTAINING PROTEIN 5"/>
    <property type="match status" value="1"/>
</dbReference>
<reference evidence="5" key="2">
    <citation type="submission" date="2023-02" db="EMBL/GenBank/DDBJ databases">
        <authorList>
            <consortium name="DOE Joint Genome Institute"/>
            <person name="Mondo S.J."/>
            <person name="Chang Y."/>
            <person name="Wang Y."/>
            <person name="Ahrendt S."/>
            <person name="Andreopoulos W."/>
            <person name="Barry K."/>
            <person name="Beard J."/>
            <person name="Benny G.L."/>
            <person name="Blankenship S."/>
            <person name="Bonito G."/>
            <person name="Cuomo C."/>
            <person name="Desiro A."/>
            <person name="Gervers K.A."/>
            <person name="Hundley H."/>
            <person name="Kuo A."/>
            <person name="LaButti K."/>
            <person name="Lang B.F."/>
            <person name="Lipzen A."/>
            <person name="O'Donnell K."/>
            <person name="Pangilinan J."/>
            <person name="Reynolds N."/>
            <person name="Sandor L."/>
            <person name="Smith M.W."/>
            <person name="Tsang A."/>
            <person name="Grigoriev I.V."/>
            <person name="Stajich J.E."/>
            <person name="Spatafora J.W."/>
        </authorList>
    </citation>
    <scope>NUCLEOTIDE SEQUENCE</scope>
    <source>
        <strain evidence="5">RSA 2281</strain>
    </source>
</reference>
<dbReference type="PANTHER" id="PTHR46093:SF18">
    <property type="entry name" value="FIBRONECTIN TYPE-III DOMAIN-CONTAINING PROTEIN"/>
    <property type="match status" value="1"/>
</dbReference>
<keyword evidence="3" id="KW-0732">Signal</keyword>
<evidence type="ECO:0000313" key="5">
    <source>
        <dbReference type="EMBL" id="KAI9276646.1"/>
    </source>
</evidence>
<evidence type="ECO:0000259" key="4">
    <source>
        <dbReference type="Pfam" id="PF24981"/>
    </source>
</evidence>
<proteinExistence type="predicted"/>
<organism evidence="5 6">
    <name type="scientific">Phascolomyces articulosus</name>
    <dbReference type="NCBI Taxonomy" id="60185"/>
    <lineage>
        <taxon>Eukaryota</taxon>
        <taxon>Fungi</taxon>
        <taxon>Fungi incertae sedis</taxon>
        <taxon>Mucoromycota</taxon>
        <taxon>Mucoromycotina</taxon>
        <taxon>Mucoromycetes</taxon>
        <taxon>Mucorales</taxon>
        <taxon>Lichtheimiaceae</taxon>
        <taxon>Phascolomyces</taxon>
    </lineage>
</organism>
<evidence type="ECO:0000256" key="2">
    <source>
        <dbReference type="ARBA" id="ARBA00022737"/>
    </source>
</evidence>
<keyword evidence="2" id="KW-0677">Repeat</keyword>
<dbReference type="AlphaFoldDB" id="A0AAD5PJD2"/>
<accession>A0AAD5PJD2</accession>
<sequence>MFIVVTFLVALFIHKSCSIYPTAESANTINPILHASTAFTINGTVYVHGGSMIASNSNQLFSISFDEYGLLHYEIINEQGPAVSYHQAIILPGNDSFIVFGGLRYDFLDVSDAVEPIFAEVYSFSQNKWSILPGLNQTAVPSDRQQHCAVMASNGLIYIHGGVVPGPGNSKILMDSWVYNPLTQAFTNLSTPPIGLYDSSAIALSDGRILYVGGLTSKDSDYNYPFYLNRSMIYYTDNDTWIEQELKTQAIHVIDHYNISRKDASAVLGPEGRYIYYFGGTNGFSGYDFELYYNDILVLDTQSWTWVAPDISGIKPTHRSESIGARINNEYVLFGFGANSAYVYSEANFLRLPEVKKDTISDAEDELDFESLKWVYNITTGKTYYEQYPTVIPSGINKSAVIAITVVCGLVILSG</sequence>
<dbReference type="SUPFAM" id="SSF117281">
    <property type="entry name" value="Kelch motif"/>
    <property type="match status" value="1"/>
</dbReference>
<dbReference type="Proteomes" id="UP001209540">
    <property type="component" value="Unassembled WGS sequence"/>
</dbReference>
<keyword evidence="1" id="KW-0880">Kelch repeat</keyword>
<gene>
    <name evidence="5" type="ORF">BDA99DRAFT_493774</name>
</gene>
<evidence type="ECO:0000256" key="3">
    <source>
        <dbReference type="SAM" id="SignalP"/>
    </source>
</evidence>
<dbReference type="InterPro" id="IPR056737">
    <property type="entry name" value="Beta-prop_ATRN-MKLN-like"/>
</dbReference>
<protein>
    <recommendedName>
        <fullName evidence="4">Attractin/MKLN-like beta-propeller domain-containing protein</fullName>
    </recommendedName>
</protein>
<feature type="signal peptide" evidence="3">
    <location>
        <begin position="1"/>
        <end position="18"/>
    </location>
</feature>